<dbReference type="SMART" id="SM00486">
    <property type="entry name" value="POLBc"/>
    <property type="match status" value="1"/>
</dbReference>
<keyword evidence="7 15" id="KW-0479">Metal-binding</keyword>
<keyword evidence="14 15" id="KW-0539">Nucleus</keyword>
<dbReference type="CDD" id="cd05535">
    <property type="entry name" value="POLBc_epsilon"/>
    <property type="match status" value="1"/>
</dbReference>
<dbReference type="FunFam" id="3.30.420.10:FF:000010">
    <property type="entry name" value="DNA polymerase epsilon catalytic subunit"/>
    <property type="match status" value="1"/>
</dbReference>
<dbReference type="SMR" id="A0A7I8XE92"/>
<keyword evidence="3 15" id="KW-0004">4Fe-4S</keyword>
<comment type="catalytic activity">
    <reaction evidence="15">
        <text>DNA(n) + a 2'-deoxyribonucleoside 5'-triphosphate = DNA(n+1) + diphosphate</text>
        <dbReference type="Rhea" id="RHEA:22508"/>
        <dbReference type="Rhea" id="RHEA-COMP:17339"/>
        <dbReference type="Rhea" id="RHEA-COMP:17340"/>
        <dbReference type="ChEBI" id="CHEBI:33019"/>
        <dbReference type="ChEBI" id="CHEBI:61560"/>
        <dbReference type="ChEBI" id="CHEBI:173112"/>
        <dbReference type="EC" id="2.7.7.7"/>
    </reaction>
</comment>
<evidence type="ECO:0000256" key="15">
    <source>
        <dbReference type="RuleBase" id="RU365029"/>
    </source>
</evidence>
<keyword evidence="19" id="KW-1185">Reference proteome</keyword>
<feature type="region of interest" description="Disordered" evidence="16">
    <location>
        <begin position="1163"/>
        <end position="1236"/>
    </location>
</feature>
<dbReference type="Pfam" id="PF22912">
    <property type="entry name" value="zf-DPOE"/>
    <property type="match status" value="1"/>
</dbReference>
<dbReference type="Pfam" id="PF08490">
    <property type="entry name" value="DUF1744"/>
    <property type="match status" value="1"/>
</dbReference>
<dbReference type="SMART" id="SM01159">
    <property type="entry name" value="DUF1744"/>
    <property type="match status" value="1"/>
</dbReference>
<dbReference type="InterPro" id="IPR006172">
    <property type="entry name" value="DNA-dir_DNA_pol_B"/>
</dbReference>
<dbReference type="Pfam" id="PF03104">
    <property type="entry name" value="DNA_pol_B_exo1"/>
    <property type="match status" value="1"/>
</dbReference>
<feature type="domain" description="DNA polymerase epsilon catalytic subunit A C-terminal" evidence="17">
    <location>
        <begin position="1474"/>
        <end position="1872"/>
    </location>
</feature>
<evidence type="ECO:0000256" key="7">
    <source>
        <dbReference type="ARBA" id="ARBA00022723"/>
    </source>
</evidence>
<evidence type="ECO:0000256" key="3">
    <source>
        <dbReference type="ARBA" id="ARBA00022485"/>
    </source>
</evidence>
<dbReference type="GO" id="GO:0000166">
    <property type="term" value="F:nucleotide binding"/>
    <property type="evidence" value="ECO:0007669"/>
    <property type="project" value="InterPro"/>
</dbReference>
<keyword evidence="10 15" id="KW-0239">DNA-directed DNA polymerase</keyword>
<dbReference type="SUPFAM" id="SSF56672">
    <property type="entry name" value="DNA/RNA polymerases"/>
    <property type="match status" value="1"/>
</dbReference>
<evidence type="ECO:0000313" key="18">
    <source>
        <dbReference type="EMBL" id="CAD5224295.1"/>
    </source>
</evidence>
<dbReference type="GO" id="GO:0008310">
    <property type="term" value="F:single-stranded DNA 3'-5' DNA exonuclease activity"/>
    <property type="evidence" value="ECO:0007669"/>
    <property type="project" value="TreeGrafter"/>
</dbReference>
<dbReference type="EMBL" id="CAJFDI010000004">
    <property type="protein sequence ID" value="CAD5224295.1"/>
    <property type="molecule type" value="Genomic_DNA"/>
</dbReference>
<evidence type="ECO:0000256" key="9">
    <source>
        <dbReference type="ARBA" id="ARBA00022833"/>
    </source>
</evidence>
<keyword evidence="8 15" id="KW-0863">Zinc-finger</keyword>
<dbReference type="InterPro" id="IPR036397">
    <property type="entry name" value="RNaseH_sf"/>
</dbReference>
<dbReference type="InterPro" id="IPR054475">
    <property type="entry name" value="Znf-DPOE"/>
</dbReference>
<dbReference type="PANTHER" id="PTHR10670">
    <property type="entry name" value="DNA POLYMERASE EPSILON CATALYTIC SUBUNIT A"/>
    <property type="match status" value="1"/>
</dbReference>
<keyword evidence="6 15" id="KW-0235">DNA replication</keyword>
<dbReference type="Pfam" id="PF00136">
    <property type="entry name" value="DNA_pol_B"/>
    <property type="match status" value="1"/>
</dbReference>
<keyword evidence="5 15" id="KW-0548">Nucleotidyltransferase</keyword>
<evidence type="ECO:0000256" key="12">
    <source>
        <dbReference type="ARBA" id="ARBA00023014"/>
    </source>
</evidence>
<keyword evidence="11 15" id="KW-0408">Iron</keyword>
<dbReference type="InterPro" id="IPR006133">
    <property type="entry name" value="DNA-dir_DNA_pol_B_exonuc"/>
</dbReference>
<evidence type="ECO:0000256" key="11">
    <source>
        <dbReference type="ARBA" id="ARBA00023004"/>
    </source>
</evidence>
<comment type="similarity">
    <text evidence="2 15">Belongs to the DNA polymerase type-B family.</text>
</comment>
<dbReference type="FunFam" id="1.10.287.690:FF:000005">
    <property type="entry name" value="DNA polymerase epsilon catalytic subunit"/>
    <property type="match status" value="1"/>
</dbReference>
<evidence type="ECO:0000256" key="14">
    <source>
        <dbReference type="ARBA" id="ARBA00023242"/>
    </source>
</evidence>
<sequence>MEDGPEKDDLVAKSVSTSLNYKERLEKIRRRDAIDSKFGYVKINDSELRDAWLVNFQPSEVLDDQHNRLVAAVDFYFLREDGSRFKVAYPYFPYLLLETVEGFDIILASHLTKVYDFCWVEHIEKVNLDLNNHLAGLKTKYLKVSFPSEVEHQKFKQALLRTILKNKEKLKSTTEYTTLLQKHFGTSNREDRDLIDYIIDIREYDLPYHMRVCVDNKIFAGLWYTVQCLNPETQKPSIVRNTDRVEPIEPVVCAYDIETTKAPLKFPDAEVDQIMMISYMINGLGYLIINRECVSADIDNFEYTPKPEFPGEFTVYNMANEKATIQKFFDHLLKAKPSVMVTYNGDFFDWPFVDKRAEFHGLHLADLGFYKDDQDEYKHAAVVHMDAFRWVKRDSYLPMGSQNLKAAARAKLRYDPDEVDPEMMVQMALDEPQKMANYSVSDAVATYYLYMKYVHPFVFALCTIIPLGPDDVLRKGSGTLCEALLMVEAFHNNIVFPNKQVAKDHPMTPDGFLMNSETYVGAKVEALESGVFKADIDCKFRIDVEVLEQLKSEVEATMRHAVVGELGVPLEEVTNFEEVCDSVKDVIDHLIQHPNRYEPPKIYHLDVGAMYPNIILTNRLQPPAVVTDSECMSCIYNTPEAKCKREMEWVWRGDLITATKGEYEGLIMQLEQERFGKTQVPFYSLPKDQRQAIEKKRIEEYCRRAHGKIHTAREEKRTTRICQRENSFYVDTVRAFRDRRYDYKAMLKKAKNQLSALDEKDVAGQKAAQARVVLFESLQLAHKCILNSFYGYVMRKGSRWFSMEMAGIVCYTGVQIITEARKLIERIGRPLELDTDGIWCLIPSSFPENFSFKTKSGKKLTVSYPGAMLNALVQQKFTNDQYHVLQPDGSFEIKSENSIFFEVDGPYLAMILPASTEEGKKLKKRYAVFNFDESLAELKGFEVKRRGELGIIKQFQTTIFKTFLKGTTLQEIYANVAQEADYWIDILESKGEALTDGQLFELIAENRSMSRKLEDYGAQKSTSITTAKRLVEFLGDDMVKNAGLACCFVVSKFPLDAPVTERTIPLRIFQAETKIKIHFLRKWCKNREIAADVNVRDLVDWEYYKERFFACIRKIITIPAALQNIPNPVPRVPHPSWLERVRKEKTESVLQPKINAFFKKVEKAPPKTPQRTPSSRKRPMIASQVRPVDSEPTTPKRQRIRAISTQGEIEEIVDETEPPRSLSRLSTTSQTPRKVSFRKDGFTKWISHHIKKWQRQMKEKRSWKSQTQETKKRGLSRLQQMVMDGNERLRVHVWHVLQVQPKQTPGLFDVYAIVNGSKQKFELKVPRTFYVDDSIERPNGKGVAKTLPRMRPYKFLYEFTIDETDFLERINEVNASMCMQRINGVYETKLPPLFKALMDMGHTAKIKSLTNATKISLDQIRRIDEEDAHIDVDELKVVYFYEVCYKKENFAFLFAPFAKQAHLFMTNRNQQLGNVKKVFIEELEGTDENHRIFEGTEEMEITCTTKDSIKAEILKFTKSLNLQSYDPALFIVQSSRDPPNFDQEYAQIAKFAPILRLKQDSPAALFQHMDWAQRITRHAIRHYLNSYLNLLDRLEISRISGIPMCNIPADWCGKALDLQFSLLLRQENMLLWASEEAEPDLGGKAKDETENLEIWDNVNFKNVQSNVFNERAFVNEFVVVEMELGNIAAASICQINAIIEAEGSSEAINYGTDSISMSVQNKFVPSESQVNEAAAVGKALTVLKSLCIKLLEAMKKGDEYADQLFMNFQRWLFDSQSLMYDPALTQMVYTLMKKLCLLLVCEINQNGGRVLHCSFNRLVFSTQHKTVEEALGFVESLRKSMDRKLLFHAVNLIPYRLSQSTVWMDPFNFARVDCAKWKMEEKSWDFLEDRKLRCEFRMVDAFPTQVQNMFKGMLASYMVEITTFKEKRLKEKKFDRQEFITFCGDYLQHLSDNPRKDEEGKIIGNSIMGAVEILHKERFNLYDEAVESSAVGKMLKFMDIRFNVALEFVKAMAEIFAQDPDLFEVIEDIRTRALNFMGINESAFEADYKPIHHRVILEQIVCPTCCLNVDLDVTSVSIVNEDEEVLEARKVQFNCPECSSTIARNMVEGLLITRLNKINRVFDAQDFECVKCKREATNSADIVCPKCKFQYKPTIASDDYFSHIRTLLALSKVYEFKCLHAATELTSKCYTCKK</sequence>
<dbReference type="GO" id="GO:0051539">
    <property type="term" value="F:4 iron, 4 sulfur cluster binding"/>
    <property type="evidence" value="ECO:0007669"/>
    <property type="project" value="UniProtKB-KW"/>
</dbReference>
<dbReference type="GO" id="GO:0006287">
    <property type="term" value="P:base-excision repair, gap-filling"/>
    <property type="evidence" value="ECO:0007669"/>
    <property type="project" value="TreeGrafter"/>
</dbReference>
<dbReference type="GO" id="GO:0003887">
    <property type="term" value="F:DNA-directed DNA polymerase activity"/>
    <property type="evidence" value="ECO:0007669"/>
    <property type="project" value="UniProtKB-KW"/>
</dbReference>
<dbReference type="Gene3D" id="3.90.1600.10">
    <property type="entry name" value="Palm domain of DNA polymerase"/>
    <property type="match status" value="1"/>
</dbReference>
<dbReference type="GO" id="GO:0000278">
    <property type="term" value="P:mitotic cell cycle"/>
    <property type="evidence" value="ECO:0007669"/>
    <property type="project" value="TreeGrafter"/>
</dbReference>
<dbReference type="CDD" id="cd05779">
    <property type="entry name" value="DNA_polB_epsilon_exo"/>
    <property type="match status" value="1"/>
</dbReference>
<dbReference type="GO" id="GO:0006272">
    <property type="term" value="P:leading strand elongation"/>
    <property type="evidence" value="ECO:0007669"/>
    <property type="project" value="TreeGrafter"/>
</dbReference>
<proteinExistence type="inferred from homology"/>
<dbReference type="OrthoDB" id="10060449at2759"/>
<dbReference type="GO" id="GO:0003677">
    <property type="term" value="F:DNA binding"/>
    <property type="evidence" value="ECO:0007669"/>
    <property type="project" value="UniProtKB-KW"/>
</dbReference>
<comment type="subcellular location">
    <subcellularLocation>
        <location evidence="1 15">Nucleus</location>
    </subcellularLocation>
</comment>
<comment type="function">
    <text evidence="15">DNA polymerase II participates in chromosomal DNA replication.</text>
</comment>
<evidence type="ECO:0000256" key="13">
    <source>
        <dbReference type="ARBA" id="ARBA00023125"/>
    </source>
</evidence>
<dbReference type="Pfam" id="PF22634">
    <property type="entry name" value="POL2_thumb"/>
    <property type="match status" value="1"/>
</dbReference>
<evidence type="ECO:0000256" key="16">
    <source>
        <dbReference type="SAM" id="MobiDB-lite"/>
    </source>
</evidence>
<evidence type="ECO:0000256" key="2">
    <source>
        <dbReference type="ARBA" id="ARBA00005755"/>
    </source>
</evidence>
<dbReference type="GO" id="GO:0008270">
    <property type="term" value="F:zinc ion binding"/>
    <property type="evidence" value="ECO:0007669"/>
    <property type="project" value="UniProtKB-KW"/>
</dbReference>
<evidence type="ECO:0000259" key="17">
    <source>
        <dbReference type="SMART" id="SM01159"/>
    </source>
</evidence>
<keyword evidence="4 15" id="KW-0808">Transferase</keyword>
<protein>
    <recommendedName>
        <fullName evidence="15">DNA polymerase epsilon catalytic subunit</fullName>
        <ecNumber evidence="15">2.7.7.7</ecNumber>
    </recommendedName>
</protein>
<dbReference type="SUPFAM" id="SSF53098">
    <property type="entry name" value="Ribonuclease H-like"/>
    <property type="match status" value="1"/>
</dbReference>
<dbReference type="InterPro" id="IPR043502">
    <property type="entry name" value="DNA/RNA_pol_sf"/>
</dbReference>
<dbReference type="GO" id="GO:0006297">
    <property type="term" value="P:nucleotide-excision repair, DNA gap filling"/>
    <property type="evidence" value="ECO:0007669"/>
    <property type="project" value="TreeGrafter"/>
</dbReference>
<dbReference type="Gene3D" id="3.30.342.10">
    <property type="entry name" value="DNA Polymerase, chain B, domain 1"/>
    <property type="match status" value="1"/>
</dbReference>
<dbReference type="Proteomes" id="UP000659654">
    <property type="component" value="Unassembled WGS sequence"/>
</dbReference>
<dbReference type="GO" id="GO:0008622">
    <property type="term" value="C:epsilon DNA polymerase complex"/>
    <property type="evidence" value="ECO:0007669"/>
    <property type="project" value="InterPro"/>
</dbReference>
<gene>
    <name evidence="18" type="ORF">BXYJ_LOCUS7972</name>
</gene>
<dbReference type="Gene3D" id="3.30.420.10">
    <property type="entry name" value="Ribonuclease H-like superfamily/Ribonuclease H"/>
    <property type="match status" value="1"/>
</dbReference>
<evidence type="ECO:0000256" key="10">
    <source>
        <dbReference type="ARBA" id="ARBA00022932"/>
    </source>
</evidence>
<dbReference type="EC" id="2.7.7.7" evidence="15"/>
<name>A0A7I8XE92_BURXY</name>
<dbReference type="InterPro" id="IPR006134">
    <property type="entry name" value="DNA-dir_DNA_pol_B_multi_dom"/>
</dbReference>
<dbReference type="InterPro" id="IPR023211">
    <property type="entry name" value="DNA_pol_palm_dom_sf"/>
</dbReference>
<dbReference type="InterPro" id="IPR013697">
    <property type="entry name" value="DNA_pol_e_suA_C"/>
</dbReference>
<evidence type="ECO:0000256" key="4">
    <source>
        <dbReference type="ARBA" id="ARBA00022679"/>
    </source>
</evidence>
<keyword evidence="9 15" id="KW-0862">Zinc</keyword>
<evidence type="ECO:0000256" key="6">
    <source>
        <dbReference type="ARBA" id="ARBA00022705"/>
    </source>
</evidence>
<dbReference type="Pfam" id="PF23250">
    <property type="entry name" value="zf_DPOE_2"/>
    <property type="match status" value="1"/>
</dbReference>
<evidence type="ECO:0000256" key="5">
    <source>
        <dbReference type="ARBA" id="ARBA00022695"/>
    </source>
</evidence>
<evidence type="ECO:0000313" key="19">
    <source>
        <dbReference type="Proteomes" id="UP000659654"/>
    </source>
</evidence>
<evidence type="ECO:0000256" key="1">
    <source>
        <dbReference type="ARBA" id="ARBA00004123"/>
    </source>
</evidence>
<comment type="cofactor">
    <cofactor evidence="15">
        <name>[4Fe-4S] cluster</name>
        <dbReference type="ChEBI" id="CHEBI:49883"/>
    </cofactor>
</comment>
<keyword evidence="12 15" id="KW-0411">Iron-sulfur</keyword>
<comment type="caution">
    <text evidence="18">The sequence shown here is derived from an EMBL/GenBank/DDBJ whole genome shotgun (WGS) entry which is preliminary data.</text>
</comment>
<dbReference type="EMBL" id="CAJFCV020000004">
    <property type="protein sequence ID" value="CAG9113056.1"/>
    <property type="molecule type" value="Genomic_DNA"/>
</dbReference>
<dbReference type="GO" id="GO:0045004">
    <property type="term" value="P:DNA replication proofreading"/>
    <property type="evidence" value="ECO:0007669"/>
    <property type="project" value="TreeGrafter"/>
</dbReference>
<dbReference type="InterPro" id="IPR055191">
    <property type="entry name" value="POL2_thumb"/>
</dbReference>
<dbReference type="FunFam" id="1.10.132.60:FF:000003">
    <property type="entry name" value="DNA polymerase epsilon catalytic subunit"/>
    <property type="match status" value="1"/>
</dbReference>
<dbReference type="Gene3D" id="1.10.132.60">
    <property type="entry name" value="DNA polymerase family B, C-terminal domain"/>
    <property type="match status" value="1"/>
</dbReference>
<keyword evidence="13 15" id="KW-0238">DNA-binding</keyword>
<accession>A0A7I8XE92</accession>
<dbReference type="InterPro" id="IPR029703">
    <property type="entry name" value="POL2"/>
</dbReference>
<reference evidence="18" key="1">
    <citation type="submission" date="2020-09" db="EMBL/GenBank/DDBJ databases">
        <authorList>
            <person name="Kikuchi T."/>
        </authorList>
    </citation>
    <scope>NUCLEOTIDE SEQUENCE</scope>
    <source>
        <strain evidence="18">Ka4C1</strain>
    </source>
</reference>
<dbReference type="InterPro" id="IPR012337">
    <property type="entry name" value="RNaseH-like_sf"/>
</dbReference>
<feature type="compositionally biased region" description="Low complexity" evidence="16">
    <location>
        <begin position="1219"/>
        <end position="1233"/>
    </location>
</feature>
<dbReference type="InterPro" id="IPR042087">
    <property type="entry name" value="DNA_pol_B_thumb"/>
</dbReference>
<dbReference type="FunFam" id="3.90.1600.10:FF:000006">
    <property type="entry name" value="DNA polymerase epsilon catalytic subunit"/>
    <property type="match status" value="1"/>
</dbReference>
<organism evidence="18 19">
    <name type="scientific">Bursaphelenchus xylophilus</name>
    <name type="common">Pinewood nematode worm</name>
    <name type="synonym">Aphelenchoides xylophilus</name>
    <dbReference type="NCBI Taxonomy" id="6326"/>
    <lineage>
        <taxon>Eukaryota</taxon>
        <taxon>Metazoa</taxon>
        <taxon>Ecdysozoa</taxon>
        <taxon>Nematoda</taxon>
        <taxon>Chromadorea</taxon>
        <taxon>Rhabditida</taxon>
        <taxon>Tylenchina</taxon>
        <taxon>Tylenchomorpha</taxon>
        <taxon>Aphelenchoidea</taxon>
        <taxon>Aphelenchoididae</taxon>
        <taxon>Bursaphelenchus</taxon>
    </lineage>
</organism>
<dbReference type="PANTHER" id="PTHR10670:SF0">
    <property type="entry name" value="DNA POLYMERASE EPSILON CATALYTIC SUBUNIT A"/>
    <property type="match status" value="1"/>
</dbReference>
<dbReference type="Proteomes" id="UP000582659">
    <property type="component" value="Unassembled WGS sequence"/>
</dbReference>
<evidence type="ECO:0000256" key="8">
    <source>
        <dbReference type="ARBA" id="ARBA00022771"/>
    </source>
</evidence>
<feature type="region of interest" description="Disordered" evidence="16">
    <location>
        <begin position="1256"/>
        <end position="1275"/>
    </location>
</feature>